<proteinExistence type="predicted"/>
<organism evidence="2 3">
    <name type="scientific">Leptospira ryugenii</name>
    <dbReference type="NCBI Taxonomy" id="1917863"/>
    <lineage>
        <taxon>Bacteria</taxon>
        <taxon>Pseudomonadati</taxon>
        <taxon>Spirochaetota</taxon>
        <taxon>Spirochaetia</taxon>
        <taxon>Leptospirales</taxon>
        <taxon>Leptospiraceae</taxon>
        <taxon>Leptospira</taxon>
    </lineage>
</organism>
<keyword evidence="3" id="KW-1185">Reference proteome</keyword>
<evidence type="ECO:0000256" key="1">
    <source>
        <dbReference type="SAM" id="MobiDB-lite"/>
    </source>
</evidence>
<evidence type="ECO:0000313" key="3">
    <source>
        <dbReference type="Proteomes" id="UP000245133"/>
    </source>
</evidence>
<reference evidence="2 3" key="1">
    <citation type="submission" date="2018-02" db="EMBL/GenBank/DDBJ databases">
        <title>Novel Leptospira species isolated from soil and water in Japan.</title>
        <authorList>
            <person name="Nakao R."/>
            <person name="Masuzawa T."/>
        </authorList>
    </citation>
    <scope>NUCLEOTIDE SEQUENCE [LARGE SCALE GENOMIC DNA]</scope>
    <source>
        <strain evidence="2 3">YH101</strain>
    </source>
</reference>
<comment type="caution">
    <text evidence="2">The sequence shown here is derived from an EMBL/GenBank/DDBJ whole genome shotgun (WGS) entry which is preliminary data.</text>
</comment>
<name>A0A2P2E1L5_9LEPT</name>
<feature type="compositionally biased region" description="Acidic residues" evidence="1">
    <location>
        <begin position="51"/>
        <end position="62"/>
    </location>
</feature>
<evidence type="ECO:0000313" key="2">
    <source>
        <dbReference type="EMBL" id="GBF50783.1"/>
    </source>
</evidence>
<sequence length="484" mass="56626">MYAYNAADSPYRTLLCGPPWIYAEEESKEVELSFEFGGKWGEGSPKGSQEEGQENESEDEGGEREGKGFSSEKYKDGKWEELVENLESTSDLRKKFKEEYDKVPLNSGVADSYIKRNREYEDIIVKEVLPTLSTIRDPFKVDLDSAEDNLILHKERNRIIEEFRKGGEELNPITMKISKEGDTIKKTPLEMGKSERSQYLDRTIKQKKEKQLEEFSSRFMGYDPDKGDLSLFVRDLYYENLQRLAYPFSSDPTYFTIDYFQENLNKEDFLKQMMALLAENLGTKVGTEILFTLENIYEIQARALFELFQSVPIVNAASPEQKETIRYETLRRVIEKYKPILKSKKISDIAIVQKLYAKKRLEIIDTLIQNSPKSYRLKDAYFEKGRILWEMGRAENEDRYLEEALSVWAKIPQEREEGDFLLKKAFETLSFVLKDGELRESSGNISDISKSRIDYVLKERLMEAMNQKKLREDRLLWPKSKDIR</sequence>
<accession>A0A2P2E1L5</accession>
<protein>
    <submittedName>
        <fullName evidence="2">Uncharacterized protein</fullName>
    </submittedName>
</protein>
<dbReference type="AlphaFoldDB" id="A0A2P2E1L5"/>
<dbReference type="EMBL" id="BFBB01000007">
    <property type="protein sequence ID" value="GBF50783.1"/>
    <property type="molecule type" value="Genomic_DNA"/>
</dbReference>
<dbReference type="Proteomes" id="UP000245133">
    <property type="component" value="Unassembled WGS sequence"/>
</dbReference>
<gene>
    <name evidence="2" type="ORF">LPTSP4_23100</name>
</gene>
<feature type="region of interest" description="Disordered" evidence="1">
    <location>
        <begin position="37"/>
        <end position="73"/>
    </location>
</feature>
<feature type="compositionally biased region" description="Basic and acidic residues" evidence="1">
    <location>
        <begin position="63"/>
        <end position="73"/>
    </location>
</feature>